<keyword evidence="2" id="KW-0560">Oxidoreductase</keyword>
<sequence length="306" mass="34237">MLVAETALDIYSCGERLDSSANRLGYLREANELLGNADLLRQRMAEDGYLLLRGLLNRDQVLAARRDTLEQLADQGQLDPDAPLMDGIQKPGTSLFFQPELAQKNNRPLQKLLYAEEGELMSFFRHFLGGPTRHFDFTWLRCISPGRGTPSHCDVVFMGRGTRKLYTAWVPLGKVDFEAGGLMVLENSHKNQELQKSYGAKDVDSYCENDPSDGARMANGYNGWLSESPTEIRRQLGGRWLVSEYEAGDVVIFSVDLVHGGMDNRSNHLRLSSDSRYQLASEPIDERWVGENPPGHGSAGKRGRIC</sequence>
<dbReference type="Gene3D" id="2.60.120.620">
    <property type="entry name" value="q2cbj1_9rhob like domain"/>
    <property type="match status" value="1"/>
</dbReference>
<reference evidence="2 3" key="1">
    <citation type="journal article" date="2012" name="Stand. Genomic Sci.">
        <title>Complete genome sequence of Terriglobus saanensis type strain SP1PR4(T), an Acidobacteria from tundra soil.</title>
        <authorList>
            <person name="Rawat S.R."/>
            <person name="Mannisto M.K."/>
            <person name="Starovoytov V."/>
            <person name="Goodwin L."/>
            <person name="Nolan M."/>
            <person name="Hauser L."/>
            <person name="Land M."/>
            <person name="Davenport K.W."/>
            <person name="Woyke T."/>
            <person name="Haggblom M.M."/>
        </authorList>
    </citation>
    <scope>NUCLEOTIDE SEQUENCE</scope>
    <source>
        <strain evidence="3">ATCC BAA-1853 / DSM 23119 / SP1PR4</strain>
    </source>
</reference>
<dbReference type="Pfam" id="PF05721">
    <property type="entry name" value="PhyH"/>
    <property type="match status" value="1"/>
</dbReference>
<dbReference type="OrthoDB" id="243460at2"/>
<dbReference type="STRING" id="401053.AciPR4_2233"/>
<organism evidence="2 3">
    <name type="scientific">Terriglobus saanensis (strain ATCC BAA-1853 / DSM 23119 / SP1PR4)</name>
    <dbReference type="NCBI Taxonomy" id="401053"/>
    <lineage>
        <taxon>Bacteria</taxon>
        <taxon>Pseudomonadati</taxon>
        <taxon>Acidobacteriota</taxon>
        <taxon>Terriglobia</taxon>
        <taxon>Terriglobales</taxon>
        <taxon>Acidobacteriaceae</taxon>
        <taxon>Terriglobus</taxon>
    </lineage>
</organism>
<feature type="region of interest" description="Disordered" evidence="1">
    <location>
        <begin position="287"/>
        <end position="306"/>
    </location>
</feature>
<dbReference type="SUPFAM" id="SSF51197">
    <property type="entry name" value="Clavaminate synthase-like"/>
    <property type="match status" value="1"/>
</dbReference>
<dbReference type="eggNOG" id="COG5285">
    <property type="taxonomic scope" value="Bacteria"/>
</dbReference>
<proteinExistence type="predicted"/>
<dbReference type="EMBL" id="CP002467">
    <property type="protein sequence ID" value="ADV83035.1"/>
    <property type="molecule type" value="Genomic_DNA"/>
</dbReference>
<accession>E8UX72</accession>
<keyword evidence="2" id="KW-0223">Dioxygenase</keyword>
<keyword evidence="3" id="KW-1185">Reference proteome</keyword>
<dbReference type="KEGG" id="tsa:AciPR4_2233"/>
<evidence type="ECO:0000313" key="3">
    <source>
        <dbReference type="Proteomes" id="UP000006844"/>
    </source>
</evidence>
<dbReference type="Proteomes" id="UP000006844">
    <property type="component" value="Chromosome"/>
</dbReference>
<dbReference type="PANTHER" id="PTHR40128">
    <property type="entry name" value="EXPRESSED PROTEIN"/>
    <property type="match status" value="1"/>
</dbReference>
<dbReference type="PANTHER" id="PTHR40128:SF1">
    <property type="entry name" value="PHYTANOYL-COA HYDROXYLASE"/>
    <property type="match status" value="1"/>
</dbReference>
<dbReference type="RefSeq" id="WP_013568768.1">
    <property type="nucleotide sequence ID" value="NC_014963.1"/>
</dbReference>
<gene>
    <name evidence="2" type="ordered locus">AciPR4_2233</name>
</gene>
<dbReference type="GO" id="GO:0016706">
    <property type="term" value="F:2-oxoglutarate-dependent dioxygenase activity"/>
    <property type="evidence" value="ECO:0007669"/>
    <property type="project" value="UniProtKB-ARBA"/>
</dbReference>
<protein>
    <submittedName>
        <fullName evidence="2">Phytanoyl-CoA dioxygenase</fullName>
    </submittedName>
</protein>
<dbReference type="InterPro" id="IPR008775">
    <property type="entry name" value="Phytyl_CoA_dOase-like"/>
</dbReference>
<name>E8UX72_TERSS</name>
<dbReference type="HOGENOM" id="CLU_049925_1_0_0"/>
<evidence type="ECO:0000313" key="2">
    <source>
        <dbReference type="EMBL" id="ADV83035.1"/>
    </source>
</evidence>
<evidence type="ECO:0000256" key="1">
    <source>
        <dbReference type="SAM" id="MobiDB-lite"/>
    </source>
</evidence>
<dbReference type="AlphaFoldDB" id="E8UX72"/>